<keyword evidence="6" id="KW-0175">Coiled coil</keyword>
<evidence type="ECO:0000256" key="6">
    <source>
        <dbReference type="SAM" id="Coils"/>
    </source>
</evidence>
<comment type="subcellular location">
    <subcellularLocation>
        <location evidence="1">Nucleus</location>
    </subcellularLocation>
</comment>
<feature type="domain" description="Xylanolytic transcriptional activator regulatory" evidence="8">
    <location>
        <begin position="244"/>
        <end position="317"/>
    </location>
</feature>
<dbReference type="GO" id="GO:0008270">
    <property type="term" value="F:zinc ion binding"/>
    <property type="evidence" value="ECO:0007669"/>
    <property type="project" value="InterPro"/>
</dbReference>
<dbReference type="PANTHER" id="PTHR31845">
    <property type="entry name" value="FINGER DOMAIN PROTEIN, PUTATIVE-RELATED"/>
    <property type="match status" value="1"/>
</dbReference>
<evidence type="ECO:0000313" key="10">
    <source>
        <dbReference type="Proteomes" id="UP000754883"/>
    </source>
</evidence>
<feature type="region of interest" description="Disordered" evidence="7">
    <location>
        <begin position="78"/>
        <end position="138"/>
    </location>
</feature>
<keyword evidence="2" id="KW-0805">Transcription regulation</keyword>
<dbReference type="EMBL" id="CABFNO020001340">
    <property type="protein sequence ID" value="CAG9982298.1"/>
    <property type="molecule type" value="Genomic_DNA"/>
</dbReference>
<evidence type="ECO:0000256" key="7">
    <source>
        <dbReference type="SAM" id="MobiDB-lite"/>
    </source>
</evidence>
<proteinExistence type="predicted"/>
<evidence type="ECO:0000313" key="9">
    <source>
        <dbReference type="EMBL" id="CAG9982298.1"/>
    </source>
</evidence>
<dbReference type="GO" id="GO:0005634">
    <property type="term" value="C:nucleus"/>
    <property type="evidence" value="ECO:0007669"/>
    <property type="project" value="UniProtKB-SubCell"/>
</dbReference>
<keyword evidence="3" id="KW-0238">DNA-binding</keyword>
<feature type="compositionally biased region" description="Polar residues" evidence="7">
    <location>
        <begin position="119"/>
        <end position="134"/>
    </location>
</feature>
<keyword evidence="4" id="KW-0804">Transcription</keyword>
<comment type="caution">
    <text evidence="9">The sequence shown here is derived from an EMBL/GenBank/DDBJ whole genome shotgun (WGS) entry which is preliminary data.</text>
</comment>
<accession>A0A9N9U5A5</accession>
<keyword evidence="10" id="KW-1185">Reference proteome</keyword>
<dbReference type="AlphaFoldDB" id="A0A9N9U5A5"/>
<keyword evidence="5" id="KW-0539">Nucleus</keyword>
<dbReference type="SMART" id="SM00906">
    <property type="entry name" value="Fungal_trans"/>
    <property type="match status" value="1"/>
</dbReference>
<evidence type="ECO:0000256" key="5">
    <source>
        <dbReference type="ARBA" id="ARBA00023242"/>
    </source>
</evidence>
<evidence type="ECO:0000259" key="8">
    <source>
        <dbReference type="SMART" id="SM00906"/>
    </source>
</evidence>
<protein>
    <recommendedName>
        <fullName evidence="8">Xylanolytic transcriptional activator regulatory domain-containing protein</fullName>
    </recommendedName>
</protein>
<feature type="coiled-coil region" evidence="6">
    <location>
        <begin position="26"/>
        <end position="53"/>
    </location>
</feature>
<dbReference type="InterPro" id="IPR051089">
    <property type="entry name" value="prtT"/>
</dbReference>
<reference evidence="9 10" key="2">
    <citation type="submission" date="2021-10" db="EMBL/GenBank/DDBJ databases">
        <authorList>
            <person name="Piombo E."/>
        </authorList>
    </citation>
    <scope>NUCLEOTIDE SEQUENCE [LARGE SCALE GENOMIC DNA]</scope>
</reference>
<evidence type="ECO:0000256" key="4">
    <source>
        <dbReference type="ARBA" id="ARBA00023163"/>
    </source>
</evidence>
<dbReference type="GO" id="GO:0000981">
    <property type="term" value="F:DNA-binding transcription factor activity, RNA polymerase II-specific"/>
    <property type="evidence" value="ECO:0007669"/>
    <property type="project" value="TreeGrafter"/>
</dbReference>
<dbReference type="Proteomes" id="UP000754883">
    <property type="component" value="Unassembled WGS sequence"/>
</dbReference>
<organism evidence="9 10">
    <name type="scientific">Clonostachys byssicola</name>
    <dbReference type="NCBI Taxonomy" id="160290"/>
    <lineage>
        <taxon>Eukaryota</taxon>
        <taxon>Fungi</taxon>
        <taxon>Dikarya</taxon>
        <taxon>Ascomycota</taxon>
        <taxon>Pezizomycotina</taxon>
        <taxon>Sordariomycetes</taxon>
        <taxon>Hypocreomycetidae</taxon>
        <taxon>Hypocreales</taxon>
        <taxon>Bionectriaceae</taxon>
        <taxon>Clonostachys</taxon>
    </lineage>
</organism>
<sequence length="614" mass="68430">MLHQIEVHEKETHEHQEFGLDDTEWKSQITERVRQLENTVSMLLQENRRLELARLPPQAQNTAALGLPSTVVVPDSMHTAESDVGPTNPGASRRSSDRDDDESSLVPAPMNNLYDLAKVSSTDRSAPTTYTDTGPSDDLISQGILSEAQARQLFHKYMNLQNQLLWGGVIFPYSTLESMREASVLLSTSILTVAVLHTPGQGETLQRCYNAFIALISNSSIIRHHNMHDVRGLCLGAFHLPNLSWRLSGQAARIAAEMNIHQSFYKVRNGDLRHAERVRMWYALYICNHQVSIAFGRPSAMQDDDAVKGADLFLDGPHPYALPGDTRLIAHVSLYRIIHLASSEFGSDPNAMIDEARLGRLRSVNIAIDQWRSKWEPRLEQSDRIGSYPLQSLVLYYHFARFHLNSLAFRGLRWPSYQTLGSNRREAAMATISAAMNTLVHVSAEADIRKALRGVPLFTHTMVAFCATFLLKMASMWHRGDDIVSSTLSLGFNVREVFALVGRSADLLAEVGSDLSEKHVAKHIVAGIRRLLQRVEKEASFGHHQDLESQDVNYHGDASYDSIAVDFAAQQVGVRANELIYNMDVDSLAALLEFGGGETFLASLTQESDTASMI</sequence>
<dbReference type="CDD" id="cd12148">
    <property type="entry name" value="fungal_TF_MHR"/>
    <property type="match status" value="1"/>
</dbReference>
<dbReference type="InterPro" id="IPR007219">
    <property type="entry name" value="XnlR_reg_dom"/>
</dbReference>
<gene>
    <name evidence="9" type="ORF">CBYS24578_00013184</name>
</gene>
<dbReference type="GO" id="GO:0006351">
    <property type="term" value="P:DNA-templated transcription"/>
    <property type="evidence" value="ECO:0007669"/>
    <property type="project" value="InterPro"/>
</dbReference>
<evidence type="ECO:0000256" key="2">
    <source>
        <dbReference type="ARBA" id="ARBA00023015"/>
    </source>
</evidence>
<evidence type="ECO:0000256" key="1">
    <source>
        <dbReference type="ARBA" id="ARBA00004123"/>
    </source>
</evidence>
<reference evidence="10" key="1">
    <citation type="submission" date="2019-06" db="EMBL/GenBank/DDBJ databases">
        <authorList>
            <person name="Broberg M."/>
        </authorList>
    </citation>
    <scope>NUCLEOTIDE SEQUENCE [LARGE SCALE GENOMIC DNA]</scope>
</reference>
<dbReference type="PANTHER" id="PTHR31845:SF17">
    <property type="entry name" value="ZN(II)2CYS6 TRANSCRIPTION FACTOR (EUROFUNG)"/>
    <property type="match status" value="1"/>
</dbReference>
<dbReference type="GO" id="GO:0000976">
    <property type="term" value="F:transcription cis-regulatory region binding"/>
    <property type="evidence" value="ECO:0007669"/>
    <property type="project" value="TreeGrafter"/>
</dbReference>
<dbReference type="OrthoDB" id="4060227at2759"/>
<name>A0A9N9U5A5_9HYPO</name>
<evidence type="ECO:0000256" key="3">
    <source>
        <dbReference type="ARBA" id="ARBA00023125"/>
    </source>
</evidence>